<dbReference type="GO" id="GO:0005886">
    <property type="term" value="C:plasma membrane"/>
    <property type="evidence" value="ECO:0007669"/>
    <property type="project" value="UniProtKB-SubCell"/>
</dbReference>
<dbReference type="GO" id="GO:0042910">
    <property type="term" value="F:xenobiotic transmembrane transporter activity"/>
    <property type="evidence" value="ECO:0007669"/>
    <property type="project" value="InterPro"/>
</dbReference>
<dbReference type="NCBIfam" id="TIGR00710">
    <property type="entry name" value="efflux_Bcr_CflA"/>
    <property type="match status" value="1"/>
</dbReference>
<feature type="transmembrane region" description="Helical" evidence="8">
    <location>
        <begin position="368"/>
        <end position="385"/>
    </location>
</feature>
<comment type="caution">
    <text evidence="10">The sequence shown here is derived from an EMBL/GenBank/DDBJ whole genome shotgun (WGS) entry which is preliminary data.</text>
</comment>
<dbReference type="EMBL" id="JACCEM010000003">
    <property type="protein sequence ID" value="NYT49028.1"/>
    <property type="molecule type" value="Genomic_DNA"/>
</dbReference>
<dbReference type="InterPro" id="IPR036259">
    <property type="entry name" value="MFS_trans_sf"/>
</dbReference>
<protein>
    <recommendedName>
        <fullName evidence="8">Bcr/CflA family efflux transporter</fullName>
    </recommendedName>
</protein>
<evidence type="ECO:0000256" key="8">
    <source>
        <dbReference type="RuleBase" id="RU365088"/>
    </source>
</evidence>
<dbReference type="InterPro" id="IPR050189">
    <property type="entry name" value="MFS_Efflux_Transporters"/>
</dbReference>
<feature type="transmembrane region" description="Helical" evidence="8">
    <location>
        <begin position="343"/>
        <end position="362"/>
    </location>
</feature>
<feature type="transmembrane region" description="Helical" evidence="8">
    <location>
        <begin position="245"/>
        <end position="263"/>
    </location>
</feature>
<comment type="subcellular location">
    <subcellularLocation>
        <location evidence="8">Cell inner membrane</location>
        <topology evidence="8">Multi-pass membrane protein</topology>
    </subcellularLocation>
    <subcellularLocation>
        <location evidence="1">Cell membrane</location>
        <topology evidence="1">Multi-pass membrane protein</topology>
    </subcellularLocation>
</comment>
<proteinExistence type="inferred from homology"/>
<dbReference type="AlphaFoldDB" id="A0A853FW45"/>
<keyword evidence="7 8" id="KW-0472">Membrane</keyword>
<dbReference type="PROSITE" id="PS50850">
    <property type="entry name" value="MFS"/>
    <property type="match status" value="1"/>
</dbReference>
<keyword evidence="6 8" id="KW-1133">Transmembrane helix</keyword>
<evidence type="ECO:0000313" key="11">
    <source>
        <dbReference type="Proteomes" id="UP000559809"/>
    </source>
</evidence>
<dbReference type="InterPro" id="IPR020846">
    <property type="entry name" value="MFS_dom"/>
</dbReference>
<sequence length="396" mass="42243">MSFRTLTFMLAGLAMLGPFATDAYLPAFHSIGAEFEVSQAMVQQTLSLYLTCFAVMSLFYGTLSDSFGRRSVIIGSLVLFGIGSVGAMLAPSFGWLLFFRGLQGCSAGAGRVVGQAIARDRYQGAEAQRLFANITMVFSLAPAIAPVLGGYLTNLSGWRSVFGLLAVLSILLIAASLRKLPETLPVNRRQPFRLRVIVSNYLHALRHPPFVLAILAVGFAFSGFALYISSAASFIMKILGLSETAFGWLFIPFILGMMSGSMVNSRFAEKLAPATMIHCGQGIIALGALGNVVYNAFFTASVPWAVLPIFVYSFGLSLALPGMTVVTLGTFPSMRGMASSLQSFVQMTIFAVISGTIAPLLFHDALLLALGMAGGAAMSIVLWWASTSRTARRGEG</sequence>
<feature type="transmembrane region" description="Helical" evidence="8">
    <location>
        <begin position="210"/>
        <end position="239"/>
    </location>
</feature>
<dbReference type="InterPro" id="IPR004812">
    <property type="entry name" value="Efflux_drug-R_Bcr/CmlA"/>
</dbReference>
<dbReference type="SUPFAM" id="SSF103473">
    <property type="entry name" value="MFS general substrate transporter"/>
    <property type="match status" value="1"/>
</dbReference>
<evidence type="ECO:0000256" key="1">
    <source>
        <dbReference type="ARBA" id="ARBA00004651"/>
    </source>
</evidence>
<dbReference type="GO" id="GO:1990961">
    <property type="term" value="P:xenobiotic detoxification by transmembrane export across the plasma membrane"/>
    <property type="evidence" value="ECO:0007669"/>
    <property type="project" value="InterPro"/>
</dbReference>
<dbReference type="PANTHER" id="PTHR43124">
    <property type="entry name" value="PURINE EFFLUX PUMP PBUE"/>
    <property type="match status" value="1"/>
</dbReference>
<feature type="transmembrane region" description="Helical" evidence="8">
    <location>
        <begin position="309"/>
        <end position="331"/>
    </location>
</feature>
<dbReference type="Gene3D" id="1.20.1720.10">
    <property type="entry name" value="Multidrug resistance protein D"/>
    <property type="match status" value="1"/>
</dbReference>
<dbReference type="InterPro" id="IPR011701">
    <property type="entry name" value="MFS"/>
</dbReference>
<keyword evidence="4" id="KW-1003">Cell membrane</keyword>
<evidence type="ECO:0000313" key="10">
    <source>
        <dbReference type="EMBL" id="NYT49028.1"/>
    </source>
</evidence>
<dbReference type="CDD" id="cd17320">
    <property type="entry name" value="MFS_MdfA_MDR_like"/>
    <property type="match status" value="1"/>
</dbReference>
<keyword evidence="3 8" id="KW-0813">Transport</keyword>
<keyword evidence="11" id="KW-1185">Reference proteome</keyword>
<name>A0A853FW45_9BURK</name>
<dbReference type="Pfam" id="PF07690">
    <property type="entry name" value="MFS_1"/>
    <property type="match status" value="1"/>
</dbReference>
<comment type="caution">
    <text evidence="8">Lacks conserved residue(s) required for the propagation of feature annotation.</text>
</comment>
<evidence type="ECO:0000256" key="4">
    <source>
        <dbReference type="ARBA" id="ARBA00022475"/>
    </source>
</evidence>
<gene>
    <name evidence="10" type="ORF">H0A72_06855</name>
</gene>
<feature type="domain" description="Major facilitator superfamily (MFS) profile" evidence="9">
    <location>
        <begin position="6"/>
        <end position="389"/>
    </location>
</feature>
<dbReference type="RefSeq" id="WP_180154320.1">
    <property type="nucleotide sequence ID" value="NZ_JACCEM010000003.1"/>
</dbReference>
<dbReference type="Proteomes" id="UP000559809">
    <property type="component" value="Unassembled WGS sequence"/>
</dbReference>
<accession>A0A853FW45</accession>
<keyword evidence="8" id="KW-0997">Cell inner membrane</keyword>
<feature type="transmembrane region" description="Helical" evidence="8">
    <location>
        <begin position="158"/>
        <end position="177"/>
    </location>
</feature>
<organism evidence="10 11">
    <name type="scientific">Parapusillimonas granuli</name>
    <dbReference type="NCBI Taxonomy" id="380911"/>
    <lineage>
        <taxon>Bacteria</taxon>
        <taxon>Pseudomonadati</taxon>
        <taxon>Pseudomonadota</taxon>
        <taxon>Betaproteobacteria</taxon>
        <taxon>Burkholderiales</taxon>
        <taxon>Alcaligenaceae</taxon>
        <taxon>Parapusillimonas</taxon>
    </lineage>
</organism>
<feature type="transmembrane region" description="Helical" evidence="8">
    <location>
        <begin position="47"/>
        <end position="63"/>
    </location>
</feature>
<keyword evidence="5 8" id="KW-0812">Transmembrane</keyword>
<feature type="transmembrane region" description="Helical" evidence="8">
    <location>
        <begin position="72"/>
        <end position="91"/>
    </location>
</feature>
<evidence type="ECO:0000259" key="9">
    <source>
        <dbReference type="PROSITE" id="PS50850"/>
    </source>
</evidence>
<feature type="transmembrane region" description="Helical" evidence="8">
    <location>
        <begin position="275"/>
        <end position="297"/>
    </location>
</feature>
<evidence type="ECO:0000256" key="6">
    <source>
        <dbReference type="ARBA" id="ARBA00022989"/>
    </source>
</evidence>
<reference evidence="10 11" key="1">
    <citation type="submission" date="2020-07" db="EMBL/GenBank/DDBJ databases">
        <title>Taxonomic revisions and descriptions of new bacterial species based on genomic comparisons in the high-G+C-content subgroup of the family Alcaligenaceae.</title>
        <authorList>
            <person name="Szabo A."/>
            <person name="Felfoldi T."/>
        </authorList>
    </citation>
    <scope>NUCLEOTIDE SEQUENCE [LARGE SCALE GENOMIC DNA]</scope>
    <source>
        <strain evidence="10 11">LMG 24012</strain>
    </source>
</reference>
<evidence type="ECO:0000256" key="3">
    <source>
        <dbReference type="ARBA" id="ARBA00022448"/>
    </source>
</evidence>
<dbReference type="PANTHER" id="PTHR43124:SF3">
    <property type="entry name" value="CHLORAMPHENICOL EFFLUX PUMP RV0191"/>
    <property type="match status" value="1"/>
</dbReference>
<comment type="similarity">
    <text evidence="2 8">Belongs to the major facilitator superfamily. Bcr/CmlA family.</text>
</comment>
<evidence type="ECO:0000256" key="7">
    <source>
        <dbReference type="ARBA" id="ARBA00023136"/>
    </source>
</evidence>
<evidence type="ECO:0000256" key="5">
    <source>
        <dbReference type="ARBA" id="ARBA00022692"/>
    </source>
</evidence>
<evidence type="ECO:0000256" key="2">
    <source>
        <dbReference type="ARBA" id="ARBA00006236"/>
    </source>
</evidence>
<feature type="transmembrane region" description="Helical" evidence="8">
    <location>
        <begin position="130"/>
        <end position="152"/>
    </location>
</feature>